<keyword evidence="3" id="KW-0808">Transferase</keyword>
<dbReference type="InterPro" id="IPR000626">
    <property type="entry name" value="Ubiquitin-like_dom"/>
</dbReference>
<dbReference type="PANTHER" id="PTHR45800">
    <property type="entry name" value="PHOSPHATIDYLINOSITOL 4-KINASE GAMMA"/>
    <property type="match status" value="1"/>
</dbReference>
<dbReference type="InterPro" id="IPR029071">
    <property type="entry name" value="Ubiquitin-like_domsf"/>
</dbReference>
<dbReference type="AlphaFoldDB" id="A0A7R9TR09"/>
<dbReference type="PROSITE" id="PS50053">
    <property type="entry name" value="UBIQUITIN_2"/>
    <property type="match status" value="2"/>
</dbReference>
<accession>A0A7R9TR09</accession>
<dbReference type="PROSITE" id="PS50290">
    <property type="entry name" value="PI3_4_KINASE_3"/>
    <property type="match status" value="1"/>
</dbReference>
<evidence type="ECO:0000256" key="7">
    <source>
        <dbReference type="SAM" id="MobiDB-lite"/>
    </source>
</evidence>
<dbReference type="Gene3D" id="3.10.20.90">
    <property type="entry name" value="Phosphatidylinositol 3-kinase Catalytic Subunit, Chain A, domain 1"/>
    <property type="match status" value="2"/>
</dbReference>
<dbReference type="SUPFAM" id="SSF54236">
    <property type="entry name" value="Ubiquitin-like"/>
    <property type="match status" value="2"/>
</dbReference>
<keyword evidence="4" id="KW-0547">Nucleotide-binding</keyword>
<dbReference type="Pfam" id="PF00240">
    <property type="entry name" value="ubiquitin"/>
    <property type="match status" value="1"/>
</dbReference>
<evidence type="ECO:0000256" key="2">
    <source>
        <dbReference type="ARBA" id="ARBA00012169"/>
    </source>
</evidence>
<gene>
    <name evidence="10" type="ORF">MPUS1402_LOCUS8199</name>
</gene>
<evidence type="ECO:0000256" key="4">
    <source>
        <dbReference type="ARBA" id="ARBA00022741"/>
    </source>
</evidence>
<dbReference type="GO" id="GO:0004430">
    <property type="term" value="F:1-phosphatidylinositol 4-kinase activity"/>
    <property type="evidence" value="ECO:0007669"/>
    <property type="project" value="UniProtKB-EC"/>
</dbReference>
<protein>
    <recommendedName>
        <fullName evidence="2">1-phosphatidylinositol 4-kinase</fullName>
        <ecNumber evidence="2">2.7.1.67</ecNumber>
    </recommendedName>
</protein>
<feature type="domain" description="Ubiquitin-like" evidence="8">
    <location>
        <begin position="323"/>
        <end position="390"/>
    </location>
</feature>
<feature type="compositionally biased region" description="Polar residues" evidence="7">
    <location>
        <begin position="540"/>
        <end position="549"/>
    </location>
</feature>
<evidence type="ECO:0000256" key="1">
    <source>
        <dbReference type="ARBA" id="ARBA00008941"/>
    </source>
</evidence>
<reference evidence="10" key="1">
    <citation type="submission" date="2021-01" db="EMBL/GenBank/DDBJ databases">
        <authorList>
            <person name="Corre E."/>
            <person name="Pelletier E."/>
            <person name="Niang G."/>
            <person name="Scheremetjew M."/>
            <person name="Finn R."/>
            <person name="Kale V."/>
            <person name="Holt S."/>
            <person name="Cochrane G."/>
            <person name="Meng A."/>
            <person name="Brown T."/>
            <person name="Cohen L."/>
        </authorList>
    </citation>
    <scope>NUCLEOTIDE SEQUENCE</scope>
    <source>
        <strain evidence="10">RCC1614</strain>
    </source>
</reference>
<dbReference type="EMBL" id="HBDY01010879">
    <property type="protein sequence ID" value="CAD8242357.1"/>
    <property type="molecule type" value="Transcribed_RNA"/>
</dbReference>
<dbReference type="CDD" id="cd17039">
    <property type="entry name" value="Ubl_ubiquitin_like"/>
    <property type="match status" value="2"/>
</dbReference>
<feature type="region of interest" description="Disordered" evidence="7">
    <location>
        <begin position="98"/>
        <end position="117"/>
    </location>
</feature>
<evidence type="ECO:0000256" key="6">
    <source>
        <dbReference type="ARBA" id="ARBA00022840"/>
    </source>
</evidence>
<dbReference type="InterPro" id="IPR044571">
    <property type="entry name" value="P4KG1-8"/>
</dbReference>
<feature type="region of interest" description="Disordered" evidence="7">
    <location>
        <begin position="411"/>
        <end position="470"/>
    </location>
</feature>
<feature type="domain" description="Ubiquitin-like" evidence="8">
    <location>
        <begin position="234"/>
        <end position="324"/>
    </location>
</feature>
<feature type="domain" description="PI3K/PI4K catalytic" evidence="9">
    <location>
        <begin position="500"/>
        <end position="780"/>
    </location>
</feature>
<evidence type="ECO:0000256" key="5">
    <source>
        <dbReference type="ARBA" id="ARBA00022777"/>
    </source>
</evidence>
<evidence type="ECO:0000313" key="10">
    <source>
        <dbReference type="EMBL" id="CAD8242357.1"/>
    </source>
</evidence>
<feature type="compositionally biased region" description="Polar residues" evidence="7">
    <location>
        <begin position="422"/>
        <end position="454"/>
    </location>
</feature>
<organism evidence="10">
    <name type="scientific">Micromonas pusilla</name>
    <name type="common">Picoplanktonic green alga</name>
    <name type="synonym">Chromulina pusilla</name>
    <dbReference type="NCBI Taxonomy" id="38833"/>
    <lineage>
        <taxon>Eukaryota</taxon>
        <taxon>Viridiplantae</taxon>
        <taxon>Chlorophyta</taxon>
        <taxon>Mamiellophyceae</taxon>
        <taxon>Mamiellales</taxon>
        <taxon>Mamiellaceae</taxon>
        <taxon>Micromonas</taxon>
    </lineage>
</organism>
<comment type="similarity">
    <text evidence="1">Belongs to the PI3/PI4-kinase family. Type II PI4K subfamily.</text>
</comment>
<dbReference type="GO" id="GO:0005524">
    <property type="term" value="F:ATP binding"/>
    <property type="evidence" value="ECO:0007669"/>
    <property type="project" value="UniProtKB-KW"/>
</dbReference>
<dbReference type="InterPro" id="IPR000403">
    <property type="entry name" value="PI3/4_kinase_cat_dom"/>
</dbReference>
<keyword evidence="5" id="KW-0418">Kinase</keyword>
<evidence type="ECO:0000259" key="8">
    <source>
        <dbReference type="PROSITE" id="PS50053"/>
    </source>
</evidence>
<keyword evidence="6" id="KW-0067">ATP-binding</keyword>
<proteinExistence type="inferred from homology"/>
<dbReference type="EC" id="2.7.1.67" evidence="2"/>
<dbReference type="Pfam" id="PF00454">
    <property type="entry name" value="PI3_PI4_kinase"/>
    <property type="match status" value="1"/>
</dbReference>
<evidence type="ECO:0000259" key="9">
    <source>
        <dbReference type="PROSITE" id="PS50290"/>
    </source>
</evidence>
<name>A0A7R9TR09_MICPS</name>
<evidence type="ECO:0000256" key="3">
    <source>
        <dbReference type="ARBA" id="ARBA00022679"/>
    </source>
</evidence>
<sequence>MFATVIEPRAVSPGIPLDLPAVSTPTSSREAGRKRSPPPTKDPYPSLHRLSTTAPTDGFHKSLLEALQEEESDDEDHGTYGRAPDWSSYAGNLELVTSPSHAASQAQTHAGGRSQTPPAEDIRIMLASGGAAPVEVLRNKVVTSLTLKLKPDWMNLNGAREALMRGMGTTRKLLFPDAKRLREINELEELSAEGGEDAPTGTRSSTTAAGCENSAEYRNLMMRLCDLQFICIKAAVDVSDTGEITEREYWLPLDEKQTVADLKTLVSGADALESDGLRLLAGTESSSDLSIVHAGRALDDSHTVSEEGLTHNAVVHLFVKKDANITVKMCGTKDLEVTLNANETAESLRAKLAVLSVDQPTDSQLFYGGQELKDGPLNMYGIADGSTLELRPFTAARSIPINPATRARHSWNASANPGWKSGMSSTGNPGSWMSNMSTGLTNGTPSMSVSIPSNGSMAGTSDSGGSGSYEGEILGESPVHVGSPDLARSFDMARQGLLMGKRPQLASGGTGGAYFLRDRDGETCAVFKPADEEPCAKNNPRGNANTSANGEGLRKGTRVGEGASREVAAYVLDHGGFAGVPATSLAHLGEMRRSSSGKDLGGKLGSLQAYVRADAEAEELGPGLFPVHEVHKIAQLDIRLANTDRNAGNILVQKEANTMKLVPIDHGYSLPHTLEDVCFEWEFWPQAKVPFSEDTRAYVAAIDVDADVELLREHGIELLPSSERVLRVCTTLLKRATKQGCCPADIAGMMSRPMPNRMSDLEKLTSRAASAAAASVRAEDGLVVHRPMNGKGDGNAWQELDGTERLEKRFMVEYEKLLDDYLEGFEPEMDL</sequence>
<feature type="region of interest" description="Disordered" evidence="7">
    <location>
        <begin position="535"/>
        <end position="559"/>
    </location>
</feature>
<feature type="region of interest" description="Disordered" evidence="7">
    <location>
        <begin position="1"/>
        <end position="56"/>
    </location>
</feature>
<dbReference type="PANTHER" id="PTHR45800:SF4">
    <property type="entry name" value="PHOSPHATIDYLINOSITOL 4-KINASE GAMMA 3"/>
    <property type="match status" value="1"/>
</dbReference>